<feature type="transmembrane region" description="Helical" evidence="6">
    <location>
        <begin position="305"/>
        <end position="328"/>
    </location>
</feature>
<dbReference type="EMBL" id="FOQK01000001">
    <property type="protein sequence ID" value="SFH64182.1"/>
    <property type="molecule type" value="Genomic_DNA"/>
</dbReference>
<sequence length="429" mass="46693">MPAVSDQAPVKLWSKDYVFDIIINFLVYSVHFLLMLWSTAYAIHTWNASISMAGLASGLFIVGALFARIPAGRFIDFIGRRRLFRSGTAMFFLLVLCYELAPNLASFMVVRFLHGLAFGTTSTAASTIVAALVPLKRMGTGIGYFTLGVTLASAIGPFLAMNITQAGSFNLGIEICTAATFVIFLLSCLLKTPERTILPSEREDLYHISFDRFFSLKALGISSIAFMGGVCYSTVLSFLGAYTNAIGVTGIGATCFFLCFAATSFISRPLTGFLLDNYGGDIVVYPSLLCMAIAMSIIARATTDIPLLIGALFLGFGYGTLTACCHALAVHCAPMHQVGIATSTYFVLLDLGIGVGPYTLGSFVPDFGFQVVYLGAGTISLLGIGLYFYLLGRHHRFTRHQMDRDSEAKTIVEQRRQHFYEKRLAHQHG</sequence>
<dbReference type="OrthoDB" id="9814001at2"/>
<feature type="transmembrane region" description="Helical" evidence="6">
    <location>
        <begin position="340"/>
        <end position="360"/>
    </location>
</feature>
<evidence type="ECO:0000256" key="1">
    <source>
        <dbReference type="ARBA" id="ARBA00004651"/>
    </source>
</evidence>
<gene>
    <name evidence="8" type="ORF">SAMN04487861_101132</name>
</gene>
<protein>
    <submittedName>
        <fullName evidence="8">Predicted arabinose efflux permease, MFS family</fullName>
    </submittedName>
</protein>
<dbReference type="GO" id="GO:0022857">
    <property type="term" value="F:transmembrane transporter activity"/>
    <property type="evidence" value="ECO:0007669"/>
    <property type="project" value="InterPro"/>
</dbReference>
<feature type="transmembrane region" description="Helical" evidence="6">
    <location>
        <begin position="372"/>
        <end position="392"/>
    </location>
</feature>
<feature type="transmembrane region" description="Helical" evidence="6">
    <location>
        <begin position="21"/>
        <end position="43"/>
    </location>
</feature>
<feature type="transmembrane region" description="Helical" evidence="6">
    <location>
        <begin position="49"/>
        <end position="71"/>
    </location>
</feature>
<dbReference type="InterPro" id="IPR036259">
    <property type="entry name" value="MFS_trans_sf"/>
</dbReference>
<organism evidence="8 9">
    <name type="scientific">Selenomonas ruminantium</name>
    <dbReference type="NCBI Taxonomy" id="971"/>
    <lineage>
        <taxon>Bacteria</taxon>
        <taxon>Bacillati</taxon>
        <taxon>Bacillota</taxon>
        <taxon>Negativicutes</taxon>
        <taxon>Selenomonadales</taxon>
        <taxon>Selenomonadaceae</taxon>
        <taxon>Selenomonas</taxon>
    </lineage>
</organism>
<evidence type="ECO:0000256" key="5">
    <source>
        <dbReference type="ARBA" id="ARBA00023136"/>
    </source>
</evidence>
<dbReference type="PROSITE" id="PS50850">
    <property type="entry name" value="MFS"/>
    <property type="match status" value="1"/>
</dbReference>
<dbReference type="PANTHER" id="PTHR23531:SF1">
    <property type="entry name" value="QUINOLENE RESISTANCE PROTEIN NORA"/>
    <property type="match status" value="1"/>
</dbReference>
<evidence type="ECO:0000256" key="3">
    <source>
        <dbReference type="ARBA" id="ARBA00022692"/>
    </source>
</evidence>
<dbReference type="Gene3D" id="1.20.1250.20">
    <property type="entry name" value="MFS general substrate transporter like domains"/>
    <property type="match status" value="2"/>
</dbReference>
<feature type="transmembrane region" description="Helical" evidence="6">
    <location>
        <begin position="245"/>
        <end position="266"/>
    </location>
</feature>
<dbReference type="AlphaFoldDB" id="A0A1I3BPJ0"/>
<evidence type="ECO:0000313" key="9">
    <source>
        <dbReference type="Proteomes" id="UP000183639"/>
    </source>
</evidence>
<dbReference type="PANTHER" id="PTHR23531">
    <property type="entry name" value="QUINOLENE RESISTANCE PROTEIN NORA"/>
    <property type="match status" value="1"/>
</dbReference>
<feature type="transmembrane region" description="Helical" evidence="6">
    <location>
        <begin position="278"/>
        <end position="299"/>
    </location>
</feature>
<evidence type="ECO:0000313" key="8">
    <source>
        <dbReference type="EMBL" id="SFH64182.1"/>
    </source>
</evidence>
<proteinExistence type="predicted"/>
<evidence type="ECO:0000256" key="4">
    <source>
        <dbReference type="ARBA" id="ARBA00022989"/>
    </source>
</evidence>
<dbReference type="InterPro" id="IPR011701">
    <property type="entry name" value="MFS"/>
</dbReference>
<feature type="transmembrane region" description="Helical" evidence="6">
    <location>
        <begin position="169"/>
        <end position="190"/>
    </location>
</feature>
<keyword evidence="5 6" id="KW-0472">Membrane</keyword>
<dbReference type="InterPro" id="IPR020846">
    <property type="entry name" value="MFS_dom"/>
</dbReference>
<dbReference type="InterPro" id="IPR005829">
    <property type="entry name" value="Sugar_transporter_CS"/>
</dbReference>
<evidence type="ECO:0000256" key="2">
    <source>
        <dbReference type="ARBA" id="ARBA00022448"/>
    </source>
</evidence>
<feature type="transmembrane region" description="Helical" evidence="6">
    <location>
        <begin position="142"/>
        <end position="163"/>
    </location>
</feature>
<dbReference type="PROSITE" id="PS00216">
    <property type="entry name" value="SUGAR_TRANSPORT_1"/>
    <property type="match status" value="1"/>
</dbReference>
<dbReference type="GO" id="GO:0005886">
    <property type="term" value="C:plasma membrane"/>
    <property type="evidence" value="ECO:0007669"/>
    <property type="project" value="UniProtKB-SubCell"/>
</dbReference>
<feature type="transmembrane region" description="Helical" evidence="6">
    <location>
        <begin position="113"/>
        <end position="135"/>
    </location>
</feature>
<dbReference type="InterPro" id="IPR052714">
    <property type="entry name" value="MFS_Exporter"/>
</dbReference>
<dbReference type="Proteomes" id="UP000183639">
    <property type="component" value="Unassembled WGS sequence"/>
</dbReference>
<keyword evidence="3 6" id="KW-0812">Transmembrane</keyword>
<comment type="subcellular location">
    <subcellularLocation>
        <location evidence="1">Cell membrane</location>
        <topology evidence="1">Multi-pass membrane protein</topology>
    </subcellularLocation>
</comment>
<dbReference type="Pfam" id="PF07690">
    <property type="entry name" value="MFS_1"/>
    <property type="match status" value="1"/>
</dbReference>
<evidence type="ECO:0000256" key="6">
    <source>
        <dbReference type="SAM" id="Phobius"/>
    </source>
</evidence>
<accession>A0A1I3BPJ0</accession>
<feature type="domain" description="Major facilitator superfamily (MFS) profile" evidence="7">
    <location>
        <begin position="17"/>
        <end position="395"/>
    </location>
</feature>
<dbReference type="CDD" id="cd17489">
    <property type="entry name" value="MFS_YfcJ_like"/>
    <property type="match status" value="1"/>
</dbReference>
<keyword evidence="2" id="KW-0813">Transport</keyword>
<dbReference type="SUPFAM" id="SSF103473">
    <property type="entry name" value="MFS general substrate transporter"/>
    <property type="match status" value="1"/>
</dbReference>
<keyword evidence="4 6" id="KW-1133">Transmembrane helix</keyword>
<feature type="transmembrane region" description="Helical" evidence="6">
    <location>
        <begin position="83"/>
        <end position="101"/>
    </location>
</feature>
<reference evidence="8 9" key="1">
    <citation type="submission" date="2016-10" db="EMBL/GenBank/DDBJ databases">
        <authorList>
            <person name="de Groot N.N."/>
        </authorList>
    </citation>
    <scope>NUCLEOTIDE SEQUENCE [LARGE SCALE GENOMIC DNA]</scope>
    <source>
        <strain evidence="8 9">Z108</strain>
    </source>
</reference>
<name>A0A1I3BPJ0_SELRU</name>
<evidence type="ECO:0000259" key="7">
    <source>
        <dbReference type="PROSITE" id="PS50850"/>
    </source>
</evidence>
<feature type="transmembrane region" description="Helical" evidence="6">
    <location>
        <begin position="218"/>
        <end position="239"/>
    </location>
</feature>